<dbReference type="RefSeq" id="WP_142903419.1">
    <property type="nucleotide sequence ID" value="NZ_ML660090.1"/>
</dbReference>
<dbReference type="PANTHER" id="PTHR48094">
    <property type="entry name" value="PROTEIN/NUCLEIC ACID DEGLYCASE DJ-1-RELATED"/>
    <property type="match status" value="1"/>
</dbReference>
<feature type="domain" description="DJ-1/PfpI" evidence="4">
    <location>
        <begin position="45"/>
        <end position="242"/>
    </location>
</feature>
<comment type="similarity">
    <text evidence="3">Belongs to the peptidase C56 family. HSP31-like subfamily.</text>
</comment>
<dbReference type="SUPFAM" id="SSF48452">
    <property type="entry name" value="TPR-like"/>
    <property type="match status" value="1"/>
</dbReference>
<dbReference type="InterPro" id="IPR029062">
    <property type="entry name" value="Class_I_gatase-like"/>
</dbReference>
<dbReference type="OrthoDB" id="9792284at2"/>
<evidence type="ECO:0000256" key="3">
    <source>
        <dbReference type="ARBA" id="ARBA00038493"/>
    </source>
</evidence>
<dbReference type="PANTHER" id="PTHR48094:SF11">
    <property type="entry name" value="GLUTATHIONE-INDEPENDENT GLYOXALASE HSP31-RELATED"/>
    <property type="match status" value="1"/>
</dbReference>
<protein>
    <submittedName>
        <fullName evidence="5">Type 1 glutamine amidotransferase domain-containing protein</fullName>
    </submittedName>
</protein>
<dbReference type="AlphaFoldDB" id="A0A545TYY9"/>
<dbReference type="InterPro" id="IPR002818">
    <property type="entry name" value="DJ-1/PfpI"/>
</dbReference>
<keyword evidence="2" id="KW-0456">Lyase</keyword>
<dbReference type="GO" id="GO:0016740">
    <property type="term" value="F:transferase activity"/>
    <property type="evidence" value="ECO:0007669"/>
    <property type="project" value="UniProtKB-KW"/>
</dbReference>
<comment type="caution">
    <text evidence="5">The sequence shown here is derived from an EMBL/GenBank/DDBJ whole genome shotgun (WGS) entry which is preliminary data.</text>
</comment>
<dbReference type="Proteomes" id="UP000319732">
    <property type="component" value="Unassembled WGS sequence"/>
</dbReference>
<gene>
    <name evidence="5" type="ORF">FKG94_06560</name>
</gene>
<accession>A0A545TYY9</accession>
<evidence type="ECO:0000313" key="6">
    <source>
        <dbReference type="Proteomes" id="UP000319732"/>
    </source>
</evidence>
<evidence type="ECO:0000256" key="2">
    <source>
        <dbReference type="ARBA" id="ARBA00023239"/>
    </source>
</evidence>
<dbReference type="Gene3D" id="3.40.50.880">
    <property type="match status" value="1"/>
</dbReference>
<dbReference type="GO" id="GO:0019243">
    <property type="term" value="P:methylglyoxal catabolic process to D-lactate via S-lactoyl-glutathione"/>
    <property type="evidence" value="ECO:0007669"/>
    <property type="project" value="TreeGrafter"/>
</dbReference>
<dbReference type="Pfam" id="PF01965">
    <property type="entry name" value="DJ-1_PfpI"/>
    <property type="match status" value="1"/>
</dbReference>
<dbReference type="SUPFAM" id="SSF52317">
    <property type="entry name" value="Class I glutamine amidotransferase-like"/>
    <property type="match status" value="1"/>
</dbReference>
<dbReference type="InterPro" id="IPR011990">
    <property type="entry name" value="TPR-like_helical_dom_sf"/>
</dbReference>
<keyword evidence="5" id="KW-0808">Transferase</keyword>
<organism evidence="5 6">
    <name type="scientific">Exilibacterium tricleocarpae</name>
    <dbReference type="NCBI Taxonomy" id="2591008"/>
    <lineage>
        <taxon>Bacteria</taxon>
        <taxon>Pseudomonadati</taxon>
        <taxon>Pseudomonadota</taxon>
        <taxon>Gammaproteobacteria</taxon>
        <taxon>Cellvibrionales</taxon>
        <taxon>Cellvibrionaceae</taxon>
        <taxon>Exilibacterium</taxon>
    </lineage>
</organism>
<name>A0A545TYY9_9GAMM</name>
<keyword evidence="5" id="KW-0315">Glutamine amidotransferase</keyword>
<dbReference type="GO" id="GO:0005737">
    <property type="term" value="C:cytoplasm"/>
    <property type="evidence" value="ECO:0007669"/>
    <property type="project" value="TreeGrafter"/>
</dbReference>
<evidence type="ECO:0000256" key="1">
    <source>
        <dbReference type="ARBA" id="ARBA00023016"/>
    </source>
</evidence>
<reference evidence="5 6" key="1">
    <citation type="submission" date="2019-06" db="EMBL/GenBank/DDBJ databases">
        <title>Whole genome sequence for Cellvibrionaceae sp. R142.</title>
        <authorList>
            <person name="Wang G."/>
        </authorList>
    </citation>
    <scope>NUCLEOTIDE SEQUENCE [LARGE SCALE GENOMIC DNA]</scope>
    <source>
        <strain evidence="5 6">R142</strain>
    </source>
</reference>
<evidence type="ECO:0000313" key="5">
    <source>
        <dbReference type="EMBL" id="TQV82403.1"/>
    </source>
</evidence>
<dbReference type="EMBL" id="VHSG01000007">
    <property type="protein sequence ID" value="TQV82403.1"/>
    <property type="molecule type" value="Genomic_DNA"/>
</dbReference>
<proteinExistence type="inferred from homology"/>
<keyword evidence="6" id="KW-1185">Reference proteome</keyword>
<sequence length="369" mass="40163">MQHFIIAVVLILIPVLPTFAAGAAENRLLMVVSSHGREQGQEQPGFEFEEFAQAYLIFKAHGLVVDVASPDGGKVEADKFDTTSALAQRVLNDAEAMAKLSATLSTDAIDPDKYKAIFIVGGKGAMFDLPGDTALQRAIAAIYENRGTVAAVCHGPAALTDVKLSDGTYLVAGKAVNGFTNTEEKLFGRKWIDDYDFLLEDRLKARGGLFEGTDMMLNHVARADRLITGQNPTSTAATAEALLISLGITPQPREASKQEQQFARIEQVLRGDRQTIEAIRANPAQQSSLMGMYGYYYLLAAESEQQVKQAILLMELVSTTIDNPQVDLQIAKGYQRLGQPDKARQQVSNLLQRHPDLGPAKSLLAELDE</sequence>
<evidence type="ECO:0000259" key="4">
    <source>
        <dbReference type="Pfam" id="PF01965"/>
    </source>
</evidence>
<keyword evidence="1" id="KW-0346">Stress response</keyword>
<dbReference type="InterPro" id="IPR050325">
    <property type="entry name" value="Prot/Nucl_acid_deglycase"/>
</dbReference>
<dbReference type="CDD" id="cd03141">
    <property type="entry name" value="GATase1_Hsp31_like"/>
    <property type="match status" value="1"/>
</dbReference>
<dbReference type="GO" id="GO:0019172">
    <property type="term" value="F:glyoxalase III activity"/>
    <property type="evidence" value="ECO:0007669"/>
    <property type="project" value="TreeGrafter"/>
</dbReference>